<reference evidence="2" key="1">
    <citation type="submission" date="2021-11" db="EMBL/GenBank/DDBJ databases">
        <title>Streptomyces corallinus and Kineosporia corallina sp. nov., two new coral-derived marine actinobacteria.</title>
        <authorList>
            <person name="Buangrab K."/>
            <person name="Sutthacheep M."/>
            <person name="Yeemin T."/>
            <person name="Harunari E."/>
            <person name="Igarashi Y."/>
            <person name="Sripreechasak P."/>
            <person name="Kanchanasin P."/>
            <person name="Tanasupawat S."/>
            <person name="Phongsopitanun W."/>
        </authorList>
    </citation>
    <scope>NUCLEOTIDE SEQUENCE</scope>
    <source>
        <strain evidence="2">JCM 31032</strain>
    </source>
</reference>
<evidence type="ECO:0000313" key="3">
    <source>
        <dbReference type="Proteomes" id="UP001138997"/>
    </source>
</evidence>
<dbReference type="PANTHER" id="PTHR30383">
    <property type="entry name" value="THIOESTERASE 1/PROTEASE 1/LYSOPHOSPHOLIPASE L1"/>
    <property type="match status" value="1"/>
</dbReference>
<dbReference type="InterPro" id="IPR013830">
    <property type="entry name" value="SGNH_hydro"/>
</dbReference>
<dbReference type="Proteomes" id="UP001138997">
    <property type="component" value="Unassembled WGS sequence"/>
</dbReference>
<dbReference type="RefSeq" id="WP_231440004.1">
    <property type="nucleotide sequence ID" value="NZ_JAJOMB010000003.1"/>
</dbReference>
<name>A0A9X1SY89_9ACTN</name>
<dbReference type="PANTHER" id="PTHR30383:SF5">
    <property type="entry name" value="SGNH HYDROLASE-TYPE ESTERASE DOMAIN-CONTAINING PROTEIN"/>
    <property type="match status" value="1"/>
</dbReference>
<evidence type="ECO:0000259" key="1">
    <source>
        <dbReference type="Pfam" id="PF13472"/>
    </source>
</evidence>
<dbReference type="GO" id="GO:0004622">
    <property type="term" value="F:phosphatidylcholine lysophospholipase activity"/>
    <property type="evidence" value="ECO:0007669"/>
    <property type="project" value="TreeGrafter"/>
</dbReference>
<dbReference type="InterPro" id="IPR036514">
    <property type="entry name" value="SGNH_hydro_sf"/>
</dbReference>
<gene>
    <name evidence="2" type="ORF">LR394_07975</name>
</gene>
<organism evidence="2 3">
    <name type="scientific">Kineosporia babensis</name>
    <dbReference type="NCBI Taxonomy" id="499548"/>
    <lineage>
        <taxon>Bacteria</taxon>
        <taxon>Bacillati</taxon>
        <taxon>Actinomycetota</taxon>
        <taxon>Actinomycetes</taxon>
        <taxon>Kineosporiales</taxon>
        <taxon>Kineosporiaceae</taxon>
        <taxon>Kineosporia</taxon>
    </lineage>
</organism>
<keyword evidence="3" id="KW-1185">Reference proteome</keyword>
<dbReference type="InterPro" id="IPR051532">
    <property type="entry name" value="Ester_Hydrolysis_Enzymes"/>
</dbReference>
<accession>A0A9X1SY89</accession>
<dbReference type="Pfam" id="PF13472">
    <property type="entry name" value="Lipase_GDSL_2"/>
    <property type="match status" value="1"/>
</dbReference>
<keyword evidence="2" id="KW-0378">Hydrolase</keyword>
<evidence type="ECO:0000313" key="2">
    <source>
        <dbReference type="EMBL" id="MCD5310828.1"/>
    </source>
</evidence>
<feature type="domain" description="SGNH hydrolase-type esterase" evidence="1">
    <location>
        <begin position="99"/>
        <end position="251"/>
    </location>
</feature>
<sequence>MAYTKPAAAQNGTTQYDAARDSQMNNGIEAAAAVADQALAGLTAKANLASPTFTGTPTAPTATAGTDSTQVATTAFVAAALSAVSPNTMNTWLFSGSSSTAATYPEAAANFANSSIGVTPIIRKSALGGQNSAWMANNLAAAVATYRPAIVVIQGAPNDSSSGSAGLPAGGTAVNIRRCVSIARAAGAIPVLTTATPVTSVAYDQTKMSANNAMIRALGDELDVLVVDLATILANRTDYLGSDGIHLNPTGELIAGSCVAAAILGQVNPYPPSTYTVTTADTFDRADANIDGQTTSTGAKTWSSPAILPAVAGAVVIGTVGNALRRTAGTGVSERGLALVDSGSSLPEVTATLKTMPSTLSAASGGIVIAATADGHQFAYIAQRRDTSTPGLSLYQVTSNGGGVGTALGFTTEIVPVSGGVIRCVKNAGGTVSVYLNGVLAFTTSALAPALLSATYVGFYFGGGAAHEWENLSVATPA</sequence>
<dbReference type="SUPFAM" id="SSF52266">
    <property type="entry name" value="SGNH hydrolase"/>
    <property type="match status" value="1"/>
</dbReference>
<dbReference type="EMBL" id="JAJOMB010000003">
    <property type="protein sequence ID" value="MCD5310828.1"/>
    <property type="molecule type" value="Genomic_DNA"/>
</dbReference>
<proteinExistence type="predicted"/>
<comment type="caution">
    <text evidence="2">The sequence shown here is derived from an EMBL/GenBank/DDBJ whole genome shotgun (WGS) entry which is preliminary data.</text>
</comment>
<dbReference type="Gene3D" id="3.40.50.1110">
    <property type="entry name" value="SGNH hydrolase"/>
    <property type="match status" value="1"/>
</dbReference>
<dbReference type="AlphaFoldDB" id="A0A9X1SY89"/>
<protein>
    <submittedName>
        <fullName evidence="2">SGNH/GDSL hydrolase family protein</fullName>
    </submittedName>
</protein>